<dbReference type="PANTHER" id="PTHR31674">
    <property type="entry name" value="B3 DOMAIN-CONTAINING PROTEIN REM-LIKE 3-RELATED"/>
    <property type="match status" value="1"/>
</dbReference>
<feature type="domain" description="TF-B3" evidence="7">
    <location>
        <begin position="167"/>
        <end position="260"/>
    </location>
</feature>
<evidence type="ECO:0000259" key="7">
    <source>
        <dbReference type="PROSITE" id="PS50863"/>
    </source>
</evidence>
<accession>A0ABS8VI89</accession>
<keyword evidence="4" id="KW-0238">DNA-binding</keyword>
<keyword evidence="2" id="KW-0677">Repeat</keyword>
<name>A0ABS8VI89_DATST</name>
<dbReference type="InterPro" id="IPR039218">
    <property type="entry name" value="REM_fam"/>
</dbReference>
<gene>
    <name evidence="8" type="ORF">HAX54_036882</name>
</gene>
<dbReference type="Proteomes" id="UP000823775">
    <property type="component" value="Unassembled WGS sequence"/>
</dbReference>
<protein>
    <recommendedName>
        <fullName evidence="7">TF-B3 domain-containing protein</fullName>
    </recommendedName>
</protein>
<evidence type="ECO:0000313" key="9">
    <source>
        <dbReference type="Proteomes" id="UP000823775"/>
    </source>
</evidence>
<dbReference type="SUPFAM" id="SSF101936">
    <property type="entry name" value="DNA-binding pseudobarrel domain"/>
    <property type="match status" value="6"/>
</dbReference>
<comment type="subcellular location">
    <subcellularLocation>
        <location evidence="1">Nucleus</location>
    </subcellularLocation>
</comment>
<dbReference type="CDD" id="cd10017">
    <property type="entry name" value="B3_DNA"/>
    <property type="match status" value="5"/>
</dbReference>
<evidence type="ECO:0000256" key="1">
    <source>
        <dbReference type="ARBA" id="ARBA00004123"/>
    </source>
</evidence>
<dbReference type="PANTHER" id="PTHR31674:SF62">
    <property type="entry name" value="B3 DOMAIN-CONTAINING PROTEIN REM14-RELATED"/>
    <property type="match status" value="1"/>
</dbReference>
<keyword evidence="3" id="KW-0805">Transcription regulation</keyword>
<keyword evidence="9" id="KW-1185">Reference proteome</keyword>
<feature type="domain" description="TF-B3" evidence="7">
    <location>
        <begin position="566"/>
        <end position="660"/>
    </location>
</feature>
<feature type="domain" description="TF-B3" evidence="7">
    <location>
        <begin position="684"/>
        <end position="778"/>
    </location>
</feature>
<dbReference type="SMART" id="SM01019">
    <property type="entry name" value="B3"/>
    <property type="match status" value="6"/>
</dbReference>
<dbReference type="InterPro" id="IPR003340">
    <property type="entry name" value="B3_DNA-bd"/>
</dbReference>
<reference evidence="8 9" key="1">
    <citation type="journal article" date="2021" name="BMC Genomics">
        <title>Datura genome reveals duplications of psychoactive alkaloid biosynthetic genes and high mutation rate following tissue culture.</title>
        <authorList>
            <person name="Rajewski A."/>
            <person name="Carter-House D."/>
            <person name="Stajich J."/>
            <person name="Litt A."/>
        </authorList>
    </citation>
    <scope>NUCLEOTIDE SEQUENCE [LARGE SCALE GENOMIC DNA]</scope>
    <source>
        <strain evidence="8">AR-01</strain>
    </source>
</reference>
<evidence type="ECO:0000256" key="2">
    <source>
        <dbReference type="ARBA" id="ARBA00022737"/>
    </source>
</evidence>
<keyword evidence="6" id="KW-0539">Nucleus</keyword>
<keyword evidence="5" id="KW-0804">Transcription</keyword>
<organism evidence="8 9">
    <name type="scientific">Datura stramonium</name>
    <name type="common">Jimsonweed</name>
    <name type="synonym">Common thornapple</name>
    <dbReference type="NCBI Taxonomy" id="4076"/>
    <lineage>
        <taxon>Eukaryota</taxon>
        <taxon>Viridiplantae</taxon>
        <taxon>Streptophyta</taxon>
        <taxon>Embryophyta</taxon>
        <taxon>Tracheophyta</taxon>
        <taxon>Spermatophyta</taxon>
        <taxon>Magnoliopsida</taxon>
        <taxon>eudicotyledons</taxon>
        <taxon>Gunneridae</taxon>
        <taxon>Pentapetalae</taxon>
        <taxon>asterids</taxon>
        <taxon>lamiids</taxon>
        <taxon>Solanales</taxon>
        <taxon>Solanaceae</taxon>
        <taxon>Solanoideae</taxon>
        <taxon>Datureae</taxon>
        <taxon>Datura</taxon>
    </lineage>
</organism>
<proteinExistence type="predicted"/>
<evidence type="ECO:0000313" key="8">
    <source>
        <dbReference type="EMBL" id="MCD9646728.1"/>
    </source>
</evidence>
<evidence type="ECO:0000256" key="5">
    <source>
        <dbReference type="ARBA" id="ARBA00023163"/>
    </source>
</evidence>
<evidence type="ECO:0000256" key="6">
    <source>
        <dbReference type="ARBA" id="ARBA00023242"/>
    </source>
</evidence>
<sequence>MEFEVSIFGSNHCQREYEGGEEINHTCKKLTSQDTTEKPKLNTESSHEAFPKVEAAENMPPGRSHFICTIKPYFLSSGRVQLPAPFVRENDLRDRKCTVTITDEQRSWKFTLASSGSHTYIRGIWNLRANASLQLKGKKPNLDAKRVSSRREEAIVPASTSANANSQFVSIIKPYATGRTVFYLPSAFARSNGLMRHCKMILRDEKQRSWSVQLRQVGPRFGITRGWRQFREANGVQIGDTYKFELIDNGTIPIAYFHYFQDQSPVTNASFQPEEKKPNLDAKRVRARRKEANVPASTFANANHQFISTITPYAIRKPCFYLPSAFANSNGLVNRRCEMILRDEKQRSWSVQLGPMGHHIAITRGWRQFREANGVQIGDTYKFELIDNGTIPIAYFHFDLGSKQSSYSGLYDVLQKIPLGFLKYLKGHKDHIEHVVLRRTGKKWLVKVNGGRFEDGWAEFVEQYDLELGDILVFRHEGDMEFEVSIFDSTTHCEREYVHEEETDKKFDLEGEVLPFDIFNLISTFMMSDFFELISHMKKQNATSCHHNSVPNAEAAAKGLHLSHSHFICTMKSYYISKSFLRVPSPFARLNRLRNRRCTITVRDHEQRSWTFSLYSCGNVTHIGGGWRNFCVANCLKEGDRMMFEIVANGKKPMLMFREEPNPNILSSREAVPNVEVVNTEMPHFSCTMKSYVLSKRFLQVPNPFARLNGLSNRKCTIMIRDREQRSWKFSLYSCGRHTCIGGGWREFCVANCLKEGDRVRFEIVSNGEKPILKLRGKDSEKVNEAIGDGQEKEH</sequence>
<feature type="domain" description="TF-B3" evidence="7">
    <location>
        <begin position="417"/>
        <end position="490"/>
    </location>
</feature>
<dbReference type="Gene3D" id="2.40.330.10">
    <property type="entry name" value="DNA-binding pseudobarrel domain"/>
    <property type="match status" value="6"/>
</dbReference>
<dbReference type="EMBL" id="JACEIK010004904">
    <property type="protein sequence ID" value="MCD9646728.1"/>
    <property type="molecule type" value="Genomic_DNA"/>
</dbReference>
<feature type="domain" description="TF-B3" evidence="7">
    <location>
        <begin position="305"/>
        <end position="399"/>
    </location>
</feature>
<dbReference type="Pfam" id="PF02362">
    <property type="entry name" value="B3"/>
    <property type="match status" value="5"/>
</dbReference>
<evidence type="ECO:0000256" key="4">
    <source>
        <dbReference type="ARBA" id="ARBA00023125"/>
    </source>
</evidence>
<dbReference type="InterPro" id="IPR015300">
    <property type="entry name" value="DNA-bd_pseudobarrel_sf"/>
</dbReference>
<evidence type="ECO:0000256" key="3">
    <source>
        <dbReference type="ARBA" id="ARBA00023015"/>
    </source>
</evidence>
<comment type="caution">
    <text evidence="8">The sequence shown here is derived from an EMBL/GenBank/DDBJ whole genome shotgun (WGS) entry which is preliminary data.</text>
</comment>
<dbReference type="PROSITE" id="PS50863">
    <property type="entry name" value="B3"/>
    <property type="match status" value="5"/>
</dbReference>